<organism evidence="6 7">
    <name type="scientific">Streptomyces hydrogenans</name>
    <dbReference type="NCBI Taxonomy" id="1873719"/>
    <lineage>
        <taxon>Bacteria</taxon>
        <taxon>Bacillati</taxon>
        <taxon>Actinomycetota</taxon>
        <taxon>Actinomycetes</taxon>
        <taxon>Kitasatosporales</taxon>
        <taxon>Streptomycetaceae</taxon>
        <taxon>Streptomyces</taxon>
    </lineage>
</organism>
<keyword evidence="1" id="KW-0805">Transcription regulation</keyword>
<dbReference type="SMART" id="SM00354">
    <property type="entry name" value="HTH_LACI"/>
    <property type="match status" value="1"/>
</dbReference>
<gene>
    <name evidence="6" type="ORF">Shyd_77100</name>
</gene>
<dbReference type="PANTHER" id="PTHR30146:SF109">
    <property type="entry name" value="HTH-TYPE TRANSCRIPTIONAL REGULATOR GALS"/>
    <property type="match status" value="1"/>
</dbReference>
<dbReference type="SUPFAM" id="SSF53822">
    <property type="entry name" value="Periplasmic binding protein-like I"/>
    <property type="match status" value="1"/>
</dbReference>
<evidence type="ECO:0000256" key="4">
    <source>
        <dbReference type="SAM" id="MobiDB-lite"/>
    </source>
</evidence>
<dbReference type="InterPro" id="IPR028082">
    <property type="entry name" value="Peripla_BP_I"/>
</dbReference>
<dbReference type="InterPro" id="IPR000843">
    <property type="entry name" value="HTH_LacI"/>
</dbReference>
<feature type="domain" description="HTH lacI-type" evidence="5">
    <location>
        <begin position="64"/>
        <end position="118"/>
    </location>
</feature>
<keyword evidence="2" id="KW-0238">DNA-binding</keyword>
<name>A0ABQ3PMT5_9ACTN</name>
<dbReference type="CDD" id="cd01392">
    <property type="entry name" value="HTH_LacI"/>
    <property type="match status" value="1"/>
</dbReference>
<evidence type="ECO:0000313" key="6">
    <source>
        <dbReference type="EMBL" id="GHI26339.1"/>
    </source>
</evidence>
<sequence>MERVTGAARDAGAAGDGRAARTGGGRSAGRTERRAGTPGDGPAAGGAEAPPAGGPDRTPGGRTVGIKDVAREAGVSVGTVSNVINQPDRVSPATLEHVRRVIDRLGYVRSESARQLRAGRSRIMALLVLDMGNPFFVDIARGAERTARAAGLGVMVCNSDQNPRDEADYLSLFAEQRVRGVLVTPADAGGGNLRDFRRHGIPYVLVDRVGGDGGGCSVSVDDVVGGSLAVRHLAATGHRTFAYVSGPAHLQQVRDRREGALLALAEAGLPATALRELPADRLDVASGRDAGSRLLGLADRPTAVFCANDLLALGVLQALYAAGVRVPEDMAIVGYDDIEFAAAATVPLTSVRQPALTLGARAAELLLEETGEAAADHRHQRVVLQPELVVRRSTLTTR</sequence>
<proteinExistence type="predicted"/>
<keyword evidence="7" id="KW-1185">Reference proteome</keyword>
<dbReference type="SUPFAM" id="SSF47413">
    <property type="entry name" value="lambda repressor-like DNA-binding domains"/>
    <property type="match status" value="1"/>
</dbReference>
<feature type="compositionally biased region" description="Low complexity" evidence="4">
    <location>
        <begin position="45"/>
        <end position="55"/>
    </location>
</feature>
<evidence type="ECO:0000256" key="1">
    <source>
        <dbReference type="ARBA" id="ARBA00023015"/>
    </source>
</evidence>
<keyword evidence="3" id="KW-0804">Transcription</keyword>
<reference evidence="6" key="1">
    <citation type="submission" date="2024-05" db="EMBL/GenBank/DDBJ databases">
        <title>Whole genome shotgun sequence of Streptomyces hydrogenans NBRC 13475.</title>
        <authorList>
            <person name="Komaki H."/>
            <person name="Tamura T."/>
        </authorList>
    </citation>
    <scope>NUCLEOTIDE SEQUENCE</scope>
    <source>
        <strain evidence="6">NBRC 13475</strain>
    </source>
</reference>
<dbReference type="PANTHER" id="PTHR30146">
    <property type="entry name" value="LACI-RELATED TRANSCRIPTIONAL REPRESSOR"/>
    <property type="match status" value="1"/>
</dbReference>
<protein>
    <submittedName>
        <fullName evidence="6">LacI family transcriptional regulator</fullName>
    </submittedName>
</protein>
<dbReference type="PROSITE" id="PS50932">
    <property type="entry name" value="HTH_LACI_2"/>
    <property type="match status" value="1"/>
</dbReference>
<dbReference type="Pfam" id="PF13377">
    <property type="entry name" value="Peripla_BP_3"/>
    <property type="match status" value="1"/>
</dbReference>
<dbReference type="Proteomes" id="UP001052739">
    <property type="component" value="Unassembled WGS sequence"/>
</dbReference>
<accession>A0ABQ3PMT5</accession>
<dbReference type="InterPro" id="IPR046335">
    <property type="entry name" value="LacI/GalR-like_sensor"/>
</dbReference>
<feature type="compositionally biased region" description="Low complexity" evidence="4">
    <location>
        <begin position="1"/>
        <end position="21"/>
    </location>
</feature>
<dbReference type="Gene3D" id="1.10.260.40">
    <property type="entry name" value="lambda repressor-like DNA-binding domains"/>
    <property type="match status" value="1"/>
</dbReference>
<evidence type="ECO:0000256" key="3">
    <source>
        <dbReference type="ARBA" id="ARBA00023163"/>
    </source>
</evidence>
<dbReference type="PROSITE" id="PS00356">
    <property type="entry name" value="HTH_LACI_1"/>
    <property type="match status" value="1"/>
</dbReference>
<comment type="caution">
    <text evidence="6">The sequence shown here is derived from an EMBL/GenBank/DDBJ whole genome shotgun (WGS) entry which is preliminary data.</text>
</comment>
<evidence type="ECO:0000313" key="7">
    <source>
        <dbReference type="Proteomes" id="UP001052739"/>
    </source>
</evidence>
<dbReference type="Gene3D" id="3.40.50.2300">
    <property type="match status" value="2"/>
</dbReference>
<dbReference type="Pfam" id="PF00356">
    <property type="entry name" value="LacI"/>
    <property type="match status" value="1"/>
</dbReference>
<evidence type="ECO:0000256" key="2">
    <source>
        <dbReference type="ARBA" id="ARBA00023125"/>
    </source>
</evidence>
<feature type="region of interest" description="Disordered" evidence="4">
    <location>
        <begin position="1"/>
        <end position="64"/>
    </location>
</feature>
<evidence type="ECO:0000259" key="5">
    <source>
        <dbReference type="PROSITE" id="PS50932"/>
    </source>
</evidence>
<dbReference type="EMBL" id="BNDW01000102">
    <property type="protein sequence ID" value="GHI26339.1"/>
    <property type="molecule type" value="Genomic_DNA"/>
</dbReference>
<dbReference type="InterPro" id="IPR010982">
    <property type="entry name" value="Lambda_DNA-bd_dom_sf"/>
</dbReference>